<accession>A0A920CTX1</accession>
<dbReference type="InterPro" id="IPR050490">
    <property type="entry name" value="Bact_solute-bd_prot1"/>
</dbReference>
<evidence type="ECO:0000313" key="3">
    <source>
        <dbReference type="Proteomes" id="UP000683139"/>
    </source>
</evidence>
<gene>
    <name evidence="2" type="ORF">J40TS1_20290</name>
</gene>
<comment type="caution">
    <text evidence="2">The sequence shown here is derived from an EMBL/GenBank/DDBJ whole genome shotgun (WGS) entry which is preliminary data.</text>
</comment>
<protein>
    <recommendedName>
        <fullName evidence="4">ABC transporter substrate-binding protein</fullName>
    </recommendedName>
</protein>
<organism evidence="2 3">
    <name type="scientific">Paenibacillus montaniterrae</name>
    <dbReference type="NCBI Taxonomy" id="429341"/>
    <lineage>
        <taxon>Bacteria</taxon>
        <taxon>Bacillati</taxon>
        <taxon>Bacillota</taxon>
        <taxon>Bacilli</taxon>
        <taxon>Bacillales</taxon>
        <taxon>Paenibacillaceae</taxon>
        <taxon>Paenibacillus</taxon>
    </lineage>
</organism>
<feature type="signal peptide" evidence="1">
    <location>
        <begin position="1"/>
        <end position="25"/>
    </location>
</feature>
<name>A0A920CTX1_9BACL</name>
<reference evidence="2" key="1">
    <citation type="submission" date="2021-03" db="EMBL/GenBank/DDBJ databases">
        <title>Antimicrobial resistance genes in bacteria isolated from Japanese honey, and their potential for conferring macrolide and lincosamide resistance in the American foulbrood pathogen Paenibacillus larvae.</title>
        <authorList>
            <person name="Okamoto M."/>
            <person name="Kumagai M."/>
            <person name="Kanamori H."/>
            <person name="Takamatsu D."/>
        </authorList>
    </citation>
    <scope>NUCLEOTIDE SEQUENCE</scope>
    <source>
        <strain evidence="2">J40TS1</strain>
    </source>
</reference>
<sequence>MIRICCFFLSTALACMLILSGCSTTNTSTQEEQAPTAKQGKVSLVVQDRGQVASSEGSYEQNRWTRWILQHGPVDVQFVPVLRSESKKILNVMFASGSAPDLINETNAAFRNYLYEQNQLQPFDELLDYMPHYKALLEQYPQLRKAGTKSDGKLYEIGRINEANPLHAMFIRQDWLDALGLEMPTTTEELLEVALAFAAQDPDQNGLDDTYGMNISYNSEGAINEMFGVQQNHSWGWQDGQIVRQWEKELHALEFKKRLYDLNIIDKEFMNDKDGSKAKQDFLNGKIGIYVNHSLNWVKFTINDLQKLKANDPHAVLQPLEYPLSPTGRYTGAIDNPVQMTTVLNASAADPVAAAKYIDFILEPSTTQMLLKGEEHEHWVQGEHGCPVYTDINKWQIEVGYASTGAYSLFLSKGTNPCNFVINQFNAEDPVQQEALQLYQKTRELYMDSSKQYPGITLGDYVPSLPAELDVLHTQLQTDIQHLYIKAIIGGEAYPAAQAIEDAKTLWSAKGGEQIVAYMNEWYESNKGTAFLAEDLWTIVDQQQQLLQSAMHVQPE</sequence>
<keyword evidence="3" id="KW-1185">Reference proteome</keyword>
<dbReference type="SUPFAM" id="SSF53850">
    <property type="entry name" value="Periplasmic binding protein-like II"/>
    <property type="match status" value="1"/>
</dbReference>
<dbReference type="AlphaFoldDB" id="A0A920CTX1"/>
<keyword evidence="1" id="KW-0732">Signal</keyword>
<dbReference type="RefSeq" id="WP_213514642.1">
    <property type="nucleotide sequence ID" value="NZ_BOSE01000003.1"/>
</dbReference>
<evidence type="ECO:0000256" key="1">
    <source>
        <dbReference type="SAM" id="SignalP"/>
    </source>
</evidence>
<evidence type="ECO:0000313" key="2">
    <source>
        <dbReference type="EMBL" id="GIP16387.1"/>
    </source>
</evidence>
<dbReference type="Pfam" id="PF01547">
    <property type="entry name" value="SBP_bac_1"/>
    <property type="match status" value="1"/>
</dbReference>
<dbReference type="Proteomes" id="UP000683139">
    <property type="component" value="Unassembled WGS sequence"/>
</dbReference>
<evidence type="ECO:0008006" key="4">
    <source>
        <dbReference type="Google" id="ProtNLM"/>
    </source>
</evidence>
<proteinExistence type="predicted"/>
<dbReference type="InterPro" id="IPR006059">
    <property type="entry name" value="SBP"/>
</dbReference>
<dbReference type="PANTHER" id="PTHR43649:SF12">
    <property type="entry name" value="DIACETYLCHITOBIOSE BINDING PROTEIN DASA"/>
    <property type="match status" value="1"/>
</dbReference>
<dbReference type="EMBL" id="BOSE01000003">
    <property type="protein sequence ID" value="GIP16387.1"/>
    <property type="molecule type" value="Genomic_DNA"/>
</dbReference>
<feature type="chain" id="PRO_5038897829" description="ABC transporter substrate-binding protein" evidence="1">
    <location>
        <begin position="26"/>
        <end position="556"/>
    </location>
</feature>
<dbReference type="PANTHER" id="PTHR43649">
    <property type="entry name" value="ARABINOSE-BINDING PROTEIN-RELATED"/>
    <property type="match status" value="1"/>
</dbReference>
<dbReference type="Gene3D" id="3.40.190.10">
    <property type="entry name" value="Periplasmic binding protein-like II"/>
    <property type="match status" value="2"/>
</dbReference>
<dbReference type="PROSITE" id="PS51257">
    <property type="entry name" value="PROKAR_LIPOPROTEIN"/>
    <property type="match status" value="1"/>
</dbReference>